<dbReference type="VEuPathDB" id="VectorBase:BGLAX_051158"/>
<proteinExistence type="predicted"/>
<name>A0A2C9M991_BIOGL</name>
<protein>
    <submittedName>
        <fullName evidence="2">Uncharacterized protein</fullName>
    </submittedName>
</protein>
<dbReference type="KEGG" id="bgt:106053483"/>
<evidence type="ECO:0000313" key="2">
    <source>
        <dbReference type="EnsemblMetazoa" id="BGLB039917-PA"/>
    </source>
</evidence>
<dbReference type="VEuPathDB" id="VectorBase:BGLB039917"/>
<accession>A0A2C9M991</accession>
<gene>
    <name evidence="2" type="primary">106053483</name>
</gene>
<evidence type="ECO:0000256" key="1">
    <source>
        <dbReference type="SAM" id="MobiDB-lite"/>
    </source>
</evidence>
<reference evidence="2" key="1">
    <citation type="submission" date="2020-05" db="UniProtKB">
        <authorList>
            <consortium name="EnsemblMetazoa"/>
        </authorList>
    </citation>
    <scope>IDENTIFICATION</scope>
    <source>
        <strain evidence="2">BB02</strain>
    </source>
</reference>
<evidence type="ECO:0000313" key="3">
    <source>
        <dbReference type="Proteomes" id="UP000076420"/>
    </source>
</evidence>
<feature type="compositionally biased region" description="Basic and acidic residues" evidence="1">
    <location>
        <begin position="102"/>
        <end position="112"/>
    </location>
</feature>
<dbReference type="AlphaFoldDB" id="A0A2C9M991"/>
<sequence>MKMLPEILAFKLLRKARITQTEKMLVLTGMNFANRETLYEEAKASLRKFKGEDSKGKKFDACIKLEPRCSSENEEVLWAAGYKKHEPFSSLGKRGEQQLNHSRRENFKKHEPLSSLGRRGEQQLNQSRRENFKSFERQDKEQLKCTSKQKVEHHESRLYKGGSHFRSEGQVKNITRDQFSQPRKKGLSPLGRDGNVSRCLSCGSYRHLLSKCPDSWENLSETLKVVEDEKGTCPFTGDQREKDFTTRL</sequence>
<dbReference type="Proteomes" id="UP000076420">
    <property type="component" value="Unassembled WGS sequence"/>
</dbReference>
<feature type="region of interest" description="Disordered" evidence="1">
    <location>
        <begin position="89"/>
        <end position="156"/>
    </location>
</feature>
<organism evidence="2 3">
    <name type="scientific">Biomphalaria glabrata</name>
    <name type="common">Bloodfluke planorb</name>
    <name type="synonym">Freshwater snail</name>
    <dbReference type="NCBI Taxonomy" id="6526"/>
    <lineage>
        <taxon>Eukaryota</taxon>
        <taxon>Metazoa</taxon>
        <taxon>Spiralia</taxon>
        <taxon>Lophotrochozoa</taxon>
        <taxon>Mollusca</taxon>
        <taxon>Gastropoda</taxon>
        <taxon>Heterobranchia</taxon>
        <taxon>Euthyneura</taxon>
        <taxon>Panpulmonata</taxon>
        <taxon>Hygrophila</taxon>
        <taxon>Lymnaeoidea</taxon>
        <taxon>Planorbidae</taxon>
        <taxon>Biomphalaria</taxon>
    </lineage>
</organism>
<feature type="compositionally biased region" description="Basic and acidic residues" evidence="1">
    <location>
        <begin position="127"/>
        <end position="156"/>
    </location>
</feature>
<dbReference type="EnsemblMetazoa" id="BGLB039917-RA">
    <property type="protein sequence ID" value="BGLB039917-PA"/>
    <property type="gene ID" value="BGLB039917"/>
</dbReference>